<dbReference type="InterPro" id="IPR011701">
    <property type="entry name" value="MFS"/>
</dbReference>
<accession>A0A975ARL9</accession>
<dbReference type="PANTHER" id="PTHR23513">
    <property type="entry name" value="INTEGRAL MEMBRANE EFFLUX PROTEIN-RELATED"/>
    <property type="match status" value="1"/>
</dbReference>
<feature type="transmembrane region" description="Helical" evidence="7">
    <location>
        <begin position="183"/>
        <end position="204"/>
    </location>
</feature>
<keyword evidence="4 7" id="KW-0812">Transmembrane</keyword>
<dbReference type="CDD" id="cd06173">
    <property type="entry name" value="MFS_MefA_like"/>
    <property type="match status" value="1"/>
</dbReference>
<feature type="transmembrane region" description="Helical" evidence="7">
    <location>
        <begin position="225"/>
        <end position="256"/>
    </location>
</feature>
<feature type="transmembrane region" description="Helical" evidence="7">
    <location>
        <begin position="298"/>
        <end position="319"/>
    </location>
</feature>
<evidence type="ECO:0000256" key="4">
    <source>
        <dbReference type="ARBA" id="ARBA00022692"/>
    </source>
</evidence>
<dbReference type="AlphaFoldDB" id="A0A975ARL9"/>
<organism evidence="8 9">
    <name type="scientific">Agrilutibacter solisilvae</name>
    <dbReference type="NCBI Taxonomy" id="2763317"/>
    <lineage>
        <taxon>Bacteria</taxon>
        <taxon>Pseudomonadati</taxon>
        <taxon>Pseudomonadota</taxon>
        <taxon>Gammaproteobacteria</taxon>
        <taxon>Lysobacterales</taxon>
        <taxon>Lysobacteraceae</taxon>
        <taxon>Agrilutibacter</taxon>
    </lineage>
</organism>
<evidence type="ECO:0000256" key="7">
    <source>
        <dbReference type="SAM" id="Phobius"/>
    </source>
</evidence>
<feature type="transmembrane region" description="Helical" evidence="7">
    <location>
        <begin position="55"/>
        <end position="76"/>
    </location>
</feature>
<keyword evidence="2" id="KW-0813">Transport</keyword>
<dbReference type="PANTHER" id="PTHR23513:SF9">
    <property type="entry name" value="ENTEROBACTIN EXPORTER ENTS"/>
    <property type="match status" value="1"/>
</dbReference>
<evidence type="ECO:0000256" key="1">
    <source>
        <dbReference type="ARBA" id="ARBA00004651"/>
    </source>
</evidence>
<keyword evidence="9" id="KW-1185">Reference proteome</keyword>
<dbReference type="SUPFAM" id="SSF103473">
    <property type="entry name" value="MFS general substrate transporter"/>
    <property type="match status" value="1"/>
</dbReference>
<dbReference type="InterPro" id="IPR036259">
    <property type="entry name" value="MFS_trans_sf"/>
</dbReference>
<dbReference type="GO" id="GO:0005886">
    <property type="term" value="C:plasma membrane"/>
    <property type="evidence" value="ECO:0007669"/>
    <property type="project" value="UniProtKB-SubCell"/>
</dbReference>
<protein>
    <submittedName>
        <fullName evidence="8">MFS transporter</fullName>
    </submittedName>
</protein>
<feature type="transmembrane region" description="Helical" evidence="7">
    <location>
        <begin position="383"/>
        <end position="405"/>
    </location>
</feature>
<feature type="transmembrane region" description="Helical" evidence="7">
    <location>
        <begin position="27"/>
        <end position="49"/>
    </location>
</feature>
<gene>
    <name evidence="8" type="ORF">I8J32_015175</name>
</gene>
<evidence type="ECO:0000256" key="6">
    <source>
        <dbReference type="ARBA" id="ARBA00023136"/>
    </source>
</evidence>
<feature type="transmembrane region" description="Helical" evidence="7">
    <location>
        <begin position="153"/>
        <end position="177"/>
    </location>
</feature>
<name>A0A975ARL9_9GAMM</name>
<dbReference type="Gene3D" id="1.20.1250.20">
    <property type="entry name" value="MFS general substrate transporter like domains"/>
    <property type="match status" value="1"/>
</dbReference>
<feature type="transmembrane region" description="Helical" evidence="7">
    <location>
        <begin position="88"/>
        <end position="111"/>
    </location>
</feature>
<evidence type="ECO:0000256" key="5">
    <source>
        <dbReference type="ARBA" id="ARBA00022989"/>
    </source>
</evidence>
<dbReference type="EMBL" id="CP071518">
    <property type="protein sequence ID" value="QSX78034.1"/>
    <property type="molecule type" value="Genomic_DNA"/>
</dbReference>
<keyword evidence="3" id="KW-1003">Cell membrane</keyword>
<feature type="transmembrane region" description="Helical" evidence="7">
    <location>
        <begin position="268"/>
        <end position="286"/>
    </location>
</feature>
<dbReference type="Pfam" id="PF07690">
    <property type="entry name" value="MFS_1"/>
    <property type="match status" value="1"/>
</dbReference>
<evidence type="ECO:0000313" key="9">
    <source>
        <dbReference type="Proteomes" id="UP000639274"/>
    </source>
</evidence>
<dbReference type="GO" id="GO:0022857">
    <property type="term" value="F:transmembrane transporter activity"/>
    <property type="evidence" value="ECO:0007669"/>
    <property type="project" value="InterPro"/>
</dbReference>
<sequence length="417" mass="43356">MTPGPADAATPVTVRSILRNRGFVGLLAYRMLAMLAYQVIGVTVGWHVYQITRDPLALGLIGLAEVIPYFICAPFSGYAVDHLPRRKLGMAACLGLAATALLLAGIASGVVPTSGTAMIYVAVGLGGLVRTFFGPVNMSLLARVLRRDEFARAAGVSSVNMQAALVIGPALGGVLVATGKTTAYLTAAGLALLAAVAVILVRVTEPPAAATRAPIFRSIGEGLRFVFNHQVVLGAQALDMFSVLFGGAVALLPAFIAEVLHGGPEAFGILRAAPAAGAVLVGIWMARHPPSRHAGRLLLFSVAAFGLCIIAFALSRSFWLSAFLLMLSGGFDGVSVVLRSTILQLATPDHMRGRVSAINGIFIGSSNELGAFESGVAARLMGLVPSVVFGGCMTLLVVGVTARLAPKLRRLDLRELH</sequence>
<reference evidence="8 9" key="1">
    <citation type="submission" date="2021-03" db="EMBL/GenBank/DDBJ databases">
        <title>Lysobacter sp. nov. isolated from soil of gangwondo yeongwol, south Korea.</title>
        <authorList>
            <person name="Kim K.R."/>
            <person name="Kim K.H."/>
            <person name="Jeon C.O."/>
        </authorList>
    </citation>
    <scope>NUCLEOTIDE SEQUENCE [LARGE SCALE GENOMIC DNA]</scope>
    <source>
        <strain evidence="8 9">R19</strain>
    </source>
</reference>
<feature type="transmembrane region" description="Helical" evidence="7">
    <location>
        <begin position="117"/>
        <end position="141"/>
    </location>
</feature>
<keyword evidence="6 7" id="KW-0472">Membrane</keyword>
<evidence type="ECO:0000256" key="3">
    <source>
        <dbReference type="ARBA" id="ARBA00022475"/>
    </source>
</evidence>
<dbReference type="Proteomes" id="UP000639274">
    <property type="component" value="Chromosome"/>
</dbReference>
<keyword evidence="5 7" id="KW-1133">Transmembrane helix</keyword>
<comment type="subcellular location">
    <subcellularLocation>
        <location evidence="1">Cell membrane</location>
        <topology evidence="1">Multi-pass membrane protein</topology>
    </subcellularLocation>
</comment>
<evidence type="ECO:0000313" key="8">
    <source>
        <dbReference type="EMBL" id="QSX78034.1"/>
    </source>
</evidence>
<dbReference type="KEGG" id="lsf:I8J32_015175"/>
<proteinExistence type="predicted"/>
<evidence type="ECO:0000256" key="2">
    <source>
        <dbReference type="ARBA" id="ARBA00022448"/>
    </source>
</evidence>